<reference evidence="18 19" key="1">
    <citation type="journal article" date="2012" name="Science">
        <title>The Paleozoic origin of enzymatic lignin decomposition reconstructed from 31 fungal genomes.</title>
        <authorList>
            <person name="Floudas D."/>
            <person name="Binder M."/>
            <person name="Riley R."/>
            <person name="Barry K."/>
            <person name="Blanchette R.A."/>
            <person name="Henrissat B."/>
            <person name="Martinez A.T."/>
            <person name="Otillar R."/>
            <person name="Spatafora J.W."/>
            <person name="Yadav J.S."/>
            <person name="Aerts A."/>
            <person name="Benoit I."/>
            <person name="Boyd A."/>
            <person name="Carlson A."/>
            <person name="Copeland A."/>
            <person name="Coutinho P.M."/>
            <person name="de Vries R.P."/>
            <person name="Ferreira P."/>
            <person name="Findley K."/>
            <person name="Foster B."/>
            <person name="Gaskell J."/>
            <person name="Glotzer D."/>
            <person name="Gorecki P."/>
            <person name="Heitman J."/>
            <person name="Hesse C."/>
            <person name="Hori C."/>
            <person name="Igarashi K."/>
            <person name="Jurgens J.A."/>
            <person name="Kallen N."/>
            <person name="Kersten P."/>
            <person name="Kohler A."/>
            <person name="Kuees U."/>
            <person name="Kumar T.K.A."/>
            <person name="Kuo A."/>
            <person name="LaButti K."/>
            <person name="Larrondo L.F."/>
            <person name="Lindquist E."/>
            <person name="Ling A."/>
            <person name="Lombard V."/>
            <person name="Lucas S."/>
            <person name="Lundell T."/>
            <person name="Martin R."/>
            <person name="McLaughlin D.J."/>
            <person name="Morgenstern I."/>
            <person name="Morin E."/>
            <person name="Murat C."/>
            <person name="Nagy L.G."/>
            <person name="Nolan M."/>
            <person name="Ohm R.A."/>
            <person name="Patyshakuliyeva A."/>
            <person name="Rokas A."/>
            <person name="Ruiz-Duenas F.J."/>
            <person name="Sabat G."/>
            <person name="Salamov A."/>
            <person name="Samejima M."/>
            <person name="Schmutz J."/>
            <person name="Slot J.C."/>
            <person name="St John F."/>
            <person name="Stenlid J."/>
            <person name="Sun H."/>
            <person name="Sun S."/>
            <person name="Syed K."/>
            <person name="Tsang A."/>
            <person name="Wiebenga A."/>
            <person name="Young D."/>
            <person name="Pisabarro A."/>
            <person name="Eastwood D.C."/>
            <person name="Martin F."/>
            <person name="Cullen D."/>
            <person name="Grigoriev I.V."/>
            <person name="Hibbett D.S."/>
        </authorList>
    </citation>
    <scope>NUCLEOTIDE SEQUENCE [LARGE SCALE GENOMIC DNA]</scope>
    <source>
        <strain evidence="18 19">MD-104</strain>
    </source>
</reference>
<evidence type="ECO:0000256" key="7">
    <source>
        <dbReference type="ARBA" id="ARBA00022723"/>
    </source>
</evidence>
<dbReference type="OrthoDB" id="9984778at2759"/>
<dbReference type="SMART" id="SM00184">
    <property type="entry name" value="RING"/>
    <property type="match status" value="1"/>
</dbReference>
<keyword evidence="8" id="KW-0732">Signal</keyword>
<evidence type="ECO:0000256" key="10">
    <source>
        <dbReference type="ARBA" id="ARBA00022786"/>
    </source>
</evidence>
<evidence type="ECO:0000256" key="16">
    <source>
        <dbReference type="SAM" id="Phobius"/>
    </source>
</evidence>
<keyword evidence="6 16" id="KW-0812">Transmembrane</keyword>
<feature type="transmembrane region" description="Helical" evidence="16">
    <location>
        <begin position="616"/>
        <end position="634"/>
    </location>
</feature>
<organism evidence="18 19">
    <name type="scientific">Wolfiporia cocos (strain MD-104)</name>
    <name type="common">Brown rot fungus</name>
    <dbReference type="NCBI Taxonomy" id="742152"/>
    <lineage>
        <taxon>Eukaryota</taxon>
        <taxon>Fungi</taxon>
        <taxon>Dikarya</taxon>
        <taxon>Basidiomycota</taxon>
        <taxon>Agaricomycotina</taxon>
        <taxon>Agaricomycetes</taxon>
        <taxon>Polyporales</taxon>
        <taxon>Phaeolaceae</taxon>
        <taxon>Wolfiporia</taxon>
    </lineage>
</organism>
<keyword evidence="10" id="KW-0833">Ubl conjugation pathway</keyword>
<feature type="compositionally biased region" description="Pro residues" evidence="15">
    <location>
        <begin position="457"/>
        <end position="472"/>
    </location>
</feature>
<evidence type="ECO:0000256" key="12">
    <source>
        <dbReference type="ARBA" id="ARBA00022989"/>
    </source>
</evidence>
<accession>A0A2H3JYQ7</accession>
<dbReference type="AlphaFoldDB" id="A0A2H3JYQ7"/>
<evidence type="ECO:0000256" key="14">
    <source>
        <dbReference type="PROSITE-ProRule" id="PRU00175"/>
    </source>
</evidence>
<keyword evidence="13 16" id="KW-0472">Membrane</keyword>
<dbReference type="SUPFAM" id="SSF57850">
    <property type="entry name" value="RING/U-box"/>
    <property type="match status" value="1"/>
</dbReference>
<evidence type="ECO:0000313" key="19">
    <source>
        <dbReference type="Proteomes" id="UP000218811"/>
    </source>
</evidence>
<keyword evidence="12 16" id="KW-1133">Transmembrane helix</keyword>
<dbReference type="Pfam" id="PF13639">
    <property type="entry name" value="zf-RING_2"/>
    <property type="match status" value="1"/>
</dbReference>
<feature type="domain" description="RING-type" evidence="17">
    <location>
        <begin position="675"/>
        <end position="760"/>
    </location>
</feature>
<evidence type="ECO:0000256" key="15">
    <source>
        <dbReference type="SAM" id="MobiDB-lite"/>
    </source>
</evidence>
<evidence type="ECO:0000256" key="6">
    <source>
        <dbReference type="ARBA" id="ARBA00022692"/>
    </source>
</evidence>
<dbReference type="OMA" id="LEGWMRF"/>
<dbReference type="PANTHER" id="PTHR22763">
    <property type="entry name" value="RING ZINC FINGER PROTEIN"/>
    <property type="match status" value="1"/>
</dbReference>
<evidence type="ECO:0000256" key="8">
    <source>
        <dbReference type="ARBA" id="ARBA00022729"/>
    </source>
</evidence>
<dbReference type="GO" id="GO:0016567">
    <property type="term" value="P:protein ubiquitination"/>
    <property type="evidence" value="ECO:0007669"/>
    <property type="project" value="UniProtKB-UniPathway"/>
</dbReference>
<dbReference type="PANTHER" id="PTHR22763:SF162">
    <property type="entry name" value="TRANSMEMBRANE E3 UBIQUITIN-PROTEIN LIGASE 1"/>
    <property type="match status" value="1"/>
</dbReference>
<feature type="transmembrane region" description="Helical" evidence="16">
    <location>
        <begin position="423"/>
        <end position="440"/>
    </location>
</feature>
<keyword evidence="9 14" id="KW-0863">Zinc-finger</keyword>
<dbReference type="GO" id="GO:0012505">
    <property type="term" value="C:endomembrane system"/>
    <property type="evidence" value="ECO:0007669"/>
    <property type="project" value="UniProtKB-SubCell"/>
</dbReference>
<dbReference type="EC" id="2.3.2.27" evidence="4"/>
<evidence type="ECO:0000256" key="1">
    <source>
        <dbReference type="ARBA" id="ARBA00000900"/>
    </source>
</evidence>
<comment type="catalytic activity">
    <reaction evidence="1">
        <text>S-ubiquitinyl-[E2 ubiquitin-conjugating enzyme]-L-cysteine + [acceptor protein]-L-lysine = [E2 ubiquitin-conjugating enzyme]-L-cysteine + N(6)-ubiquitinyl-[acceptor protein]-L-lysine.</text>
        <dbReference type="EC" id="2.3.2.27"/>
    </reaction>
</comment>
<dbReference type="GO" id="GO:0043161">
    <property type="term" value="P:proteasome-mediated ubiquitin-dependent protein catabolic process"/>
    <property type="evidence" value="ECO:0007669"/>
    <property type="project" value="TreeGrafter"/>
</dbReference>
<protein>
    <recommendedName>
        <fullName evidence="4">RING-type E3 ubiquitin transferase</fullName>
        <ecNumber evidence="4">2.3.2.27</ecNumber>
    </recommendedName>
</protein>
<proteinExistence type="predicted"/>
<feature type="transmembrane region" description="Helical" evidence="16">
    <location>
        <begin position="587"/>
        <end position="604"/>
    </location>
</feature>
<evidence type="ECO:0000256" key="9">
    <source>
        <dbReference type="ARBA" id="ARBA00022771"/>
    </source>
</evidence>
<dbReference type="Pfam" id="PF11145">
    <property type="entry name" value="DUF2921"/>
    <property type="match status" value="1"/>
</dbReference>
<keyword evidence="19" id="KW-1185">Reference proteome</keyword>
<dbReference type="Proteomes" id="UP000218811">
    <property type="component" value="Unassembled WGS sequence"/>
</dbReference>
<comment type="subcellular location">
    <subcellularLocation>
        <location evidence="2">Endomembrane system</location>
        <topology evidence="2">Multi-pass membrane protein</topology>
    </subcellularLocation>
</comment>
<keyword evidence="5" id="KW-0808">Transferase</keyword>
<name>A0A2H3JYQ7_WOLCO</name>
<evidence type="ECO:0000313" key="18">
    <source>
        <dbReference type="EMBL" id="PCH44049.1"/>
    </source>
</evidence>
<dbReference type="STRING" id="742152.A0A2H3JYQ7"/>
<comment type="pathway">
    <text evidence="3">Protein modification; protein ubiquitination.</text>
</comment>
<feature type="compositionally biased region" description="Low complexity" evidence="15">
    <location>
        <begin position="473"/>
        <end position="488"/>
    </location>
</feature>
<feature type="transmembrane region" description="Helical" evidence="16">
    <location>
        <begin position="396"/>
        <end position="416"/>
    </location>
</feature>
<evidence type="ECO:0000256" key="5">
    <source>
        <dbReference type="ARBA" id="ARBA00022679"/>
    </source>
</evidence>
<evidence type="ECO:0000256" key="13">
    <source>
        <dbReference type="ARBA" id="ARBA00023136"/>
    </source>
</evidence>
<dbReference type="InterPro" id="IPR013083">
    <property type="entry name" value="Znf_RING/FYVE/PHD"/>
</dbReference>
<dbReference type="GO" id="GO:0061630">
    <property type="term" value="F:ubiquitin protein ligase activity"/>
    <property type="evidence" value="ECO:0007669"/>
    <property type="project" value="UniProtKB-EC"/>
</dbReference>
<sequence>MGGVYLLTKAGDIGQSPRRNRSSLPSFLFITFVLFMLTNNRGEELDARYHYLRALDSLNHQISNYSAWLNGTASNFTLPSEDNTTMPLVDSFMQFGSIVDPHSGSYYSNLTGFWHGKVGFHNLTSDNATSNSWGHLAQEFVANTNMSALPELLGTWNWTAAEKLSISIGDKAISFTSPGHNDSQDIAIIHGKVELSHPHSSEELRLDFDGVHFVSNGSIYAYALPAGQRADLRRIPALVPSSHMNETAHAILTELSARIARLKAKIDSGSIESESTEEDDTPKTGCSFKLLGQVETTHVPQELMRELENEIEHPTGISTVKAPKLKLNGVLISQNCAMLFEIKDTTGLKSPQLYRKITTYAGISTLVYLALLALLSREMSRNSAPAALSRLSRYVFLSQSLIDAISFVGHITLAILADGRPSLAVLAPAGVACMLFVYEAQFSVSIGQVQAPEDATPTPPRPTPAPPSPAATPAPDASSATPAPTSAPTYPPTAPQPAPQPQPAAPSPAPTAPERPSFLRFLWNHVRTDPSARLWTTISVFLIVVFRLVIILSLPLFFVGSLYSFVWMVQIYRSARRGRSSGLSTEYLFGATVCRLYFALYFLGCPKNILDVEPRRWIYGIAALMFVQVSIIILQDRLGPTFFLLNHTIATKTYDYHPPMPLPDPESPEQSLGDCAICMDAIEVDQSMRRRPKSSDFREKSDVLGLASGARRTGGIFSAVSAVGSAGGRKNYSLAPCHHLFHTACLERWLAIKNICPQCRRPLPPL</sequence>
<feature type="compositionally biased region" description="Pro residues" evidence="15">
    <location>
        <begin position="489"/>
        <end position="513"/>
    </location>
</feature>
<evidence type="ECO:0000259" key="17">
    <source>
        <dbReference type="PROSITE" id="PS50089"/>
    </source>
</evidence>
<keyword evidence="11" id="KW-0862">Zinc</keyword>
<feature type="region of interest" description="Disordered" evidence="15">
    <location>
        <begin position="451"/>
        <end position="513"/>
    </location>
</feature>
<dbReference type="Gene3D" id="3.30.40.10">
    <property type="entry name" value="Zinc/RING finger domain, C3HC4 (zinc finger)"/>
    <property type="match status" value="1"/>
</dbReference>
<dbReference type="InterPro" id="IPR001841">
    <property type="entry name" value="Znf_RING"/>
</dbReference>
<evidence type="ECO:0000256" key="4">
    <source>
        <dbReference type="ARBA" id="ARBA00012483"/>
    </source>
</evidence>
<keyword evidence="7" id="KW-0479">Metal-binding</keyword>
<dbReference type="UniPathway" id="UPA00143"/>
<dbReference type="EMBL" id="KB468157">
    <property type="protein sequence ID" value="PCH44049.1"/>
    <property type="molecule type" value="Genomic_DNA"/>
</dbReference>
<dbReference type="InterPro" id="IPR021319">
    <property type="entry name" value="DUF2921"/>
</dbReference>
<dbReference type="GO" id="GO:0008270">
    <property type="term" value="F:zinc ion binding"/>
    <property type="evidence" value="ECO:0007669"/>
    <property type="project" value="UniProtKB-KW"/>
</dbReference>
<dbReference type="InterPro" id="IPR050731">
    <property type="entry name" value="HRD1_E3_ubiq-ligases"/>
</dbReference>
<evidence type="ECO:0000256" key="11">
    <source>
        <dbReference type="ARBA" id="ARBA00022833"/>
    </source>
</evidence>
<feature type="transmembrane region" description="Helical" evidence="16">
    <location>
        <begin position="357"/>
        <end position="376"/>
    </location>
</feature>
<evidence type="ECO:0000256" key="3">
    <source>
        <dbReference type="ARBA" id="ARBA00004906"/>
    </source>
</evidence>
<feature type="transmembrane region" description="Helical" evidence="16">
    <location>
        <begin position="538"/>
        <end position="566"/>
    </location>
</feature>
<dbReference type="PROSITE" id="PS50089">
    <property type="entry name" value="ZF_RING_2"/>
    <property type="match status" value="1"/>
</dbReference>
<evidence type="ECO:0000256" key="2">
    <source>
        <dbReference type="ARBA" id="ARBA00004127"/>
    </source>
</evidence>
<gene>
    <name evidence="18" type="ORF">WOLCODRAFT_133060</name>
</gene>